<evidence type="ECO:0000313" key="7">
    <source>
        <dbReference type="Proteomes" id="UP001595453"/>
    </source>
</evidence>
<dbReference type="PANTHER" id="PTHR30055">
    <property type="entry name" value="HTH-TYPE TRANSCRIPTIONAL REGULATOR RUTR"/>
    <property type="match status" value="1"/>
</dbReference>
<dbReference type="PROSITE" id="PS50977">
    <property type="entry name" value="HTH_TETR_2"/>
    <property type="match status" value="1"/>
</dbReference>
<proteinExistence type="predicted"/>
<sequence length="216" mass="24501">MTTVKQRGRPIDPLKQQLQRNKLLKAAQQLLDGKAYSQITIRDIASVSGINSAMIKYYFGNKDGLFIALLNQIADEHFLSFEELNDTAQPVLKFIEAFGQLLRARPGFVHLLGQEVLGKTTPLAEAFMQAFPMRVSKFLPRLVAMETGIADPVRAKVAAFHLVTSLVSPFLFRAVRQYAWQIDDELLFGSHWCKDSYQHFLEGFKESKDHELELST</sequence>
<accession>A0ABV7CJL7</accession>
<organism evidence="6 7">
    <name type="scientific">Pseudoalteromonas fenneropenaei</name>
    <dbReference type="NCBI Taxonomy" id="1737459"/>
    <lineage>
        <taxon>Bacteria</taxon>
        <taxon>Pseudomonadati</taxon>
        <taxon>Pseudomonadota</taxon>
        <taxon>Gammaproteobacteria</taxon>
        <taxon>Alteromonadales</taxon>
        <taxon>Pseudoalteromonadaceae</taxon>
        <taxon>Pseudoalteromonas</taxon>
    </lineage>
</organism>
<dbReference type="Proteomes" id="UP001595453">
    <property type="component" value="Unassembled WGS sequence"/>
</dbReference>
<reference evidence="7" key="1">
    <citation type="journal article" date="2019" name="Int. J. Syst. Evol. Microbiol.">
        <title>The Global Catalogue of Microorganisms (GCM) 10K type strain sequencing project: providing services to taxonomists for standard genome sequencing and annotation.</title>
        <authorList>
            <consortium name="The Broad Institute Genomics Platform"/>
            <consortium name="The Broad Institute Genome Sequencing Center for Infectious Disease"/>
            <person name="Wu L."/>
            <person name="Ma J."/>
        </authorList>
    </citation>
    <scope>NUCLEOTIDE SEQUENCE [LARGE SCALE GENOMIC DNA]</scope>
    <source>
        <strain evidence="7">KCTC 42730</strain>
    </source>
</reference>
<keyword evidence="2 4" id="KW-0238">DNA-binding</keyword>
<dbReference type="SUPFAM" id="SSF46689">
    <property type="entry name" value="Homeodomain-like"/>
    <property type="match status" value="1"/>
</dbReference>
<evidence type="ECO:0000259" key="5">
    <source>
        <dbReference type="PROSITE" id="PS50977"/>
    </source>
</evidence>
<dbReference type="InterPro" id="IPR009057">
    <property type="entry name" value="Homeodomain-like_sf"/>
</dbReference>
<dbReference type="PANTHER" id="PTHR30055:SF234">
    <property type="entry name" value="HTH-TYPE TRANSCRIPTIONAL REGULATOR BETI"/>
    <property type="match status" value="1"/>
</dbReference>
<dbReference type="InterPro" id="IPR050109">
    <property type="entry name" value="HTH-type_TetR-like_transc_reg"/>
</dbReference>
<evidence type="ECO:0000256" key="3">
    <source>
        <dbReference type="ARBA" id="ARBA00023163"/>
    </source>
</evidence>
<feature type="domain" description="HTH tetR-type" evidence="5">
    <location>
        <begin position="17"/>
        <end position="77"/>
    </location>
</feature>
<feature type="DNA-binding region" description="H-T-H motif" evidence="4">
    <location>
        <begin position="40"/>
        <end position="59"/>
    </location>
</feature>
<evidence type="ECO:0000256" key="1">
    <source>
        <dbReference type="ARBA" id="ARBA00023015"/>
    </source>
</evidence>
<protein>
    <submittedName>
        <fullName evidence="6">TetR/AcrR family transcriptional regulator</fullName>
    </submittedName>
</protein>
<dbReference type="PRINTS" id="PR00455">
    <property type="entry name" value="HTHTETR"/>
</dbReference>
<keyword evidence="3" id="KW-0804">Transcription</keyword>
<evidence type="ECO:0000256" key="2">
    <source>
        <dbReference type="ARBA" id="ARBA00023125"/>
    </source>
</evidence>
<dbReference type="InterPro" id="IPR001647">
    <property type="entry name" value="HTH_TetR"/>
</dbReference>
<evidence type="ECO:0000256" key="4">
    <source>
        <dbReference type="PROSITE-ProRule" id="PRU00335"/>
    </source>
</evidence>
<dbReference type="Pfam" id="PF00440">
    <property type="entry name" value="TetR_N"/>
    <property type="match status" value="1"/>
</dbReference>
<dbReference type="Gene3D" id="1.10.357.10">
    <property type="entry name" value="Tetracycline Repressor, domain 2"/>
    <property type="match status" value="1"/>
</dbReference>
<dbReference type="EMBL" id="JBHRSD010000014">
    <property type="protein sequence ID" value="MFC3032794.1"/>
    <property type="molecule type" value="Genomic_DNA"/>
</dbReference>
<keyword evidence="1" id="KW-0805">Transcription regulation</keyword>
<gene>
    <name evidence="6" type="ORF">ACFOEE_09715</name>
</gene>
<name>A0ABV7CJL7_9GAMM</name>
<comment type="caution">
    <text evidence="6">The sequence shown here is derived from an EMBL/GenBank/DDBJ whole genome shotgun (WGS) entry which is preliminary data.</text>
</comment>
<keyword evidence="7" id="KW-1185">Reference proteome</keyword>
<dbReference type="RefSeq" id="WP_377123641.1">
    <property type="nucleotide sequence ID" value="NZ_JBHRSD010000014.1"/>
</dbReference>
<evidence type="ECO:0000313" key="6">
    <source>
        <dbReference type="EMBL" id="MFC3032794.1"/>
    </source>
</evidence>